<gene>
    <name evidence="1" type="ORF">AXG93_3296s1050</name>
</gene>
<dbReference type="EMBL" id="LVLJ01000662">
    <property type="protein sequence ID" value="OAE33366.1"/>
    <property type="molecule type" value="Genomic_DNA"/>
</dbReference>
<proteinExistence type="predicted"/>
<evidence type="ECO:0000313" key="2">
    <source>
        <dbReference type="Proteomes" id="UP000077202"/>
    </source>
</evidence>
<reference evidence="1" key="1">
    <citation type="submission" date="2016-03" db="EMBL/GenBank/DDBJ databases">
        <title>Mechanisms controlling the formation of the plant cell surface in tip-growing cells are functionally conserved among land plants.</title>
        <authorList>
            <person name="Honkanen S."/>
            <person name="Jones V.A."/>
            <person name="Morieri G."/>
            <person name="Champion C."/>
            <person name="Hetherington A.J."/>
            <person name="Kelly S."/>
            <person name="Saint-Marcoux D."/>
            <person name="Proust H."/>
            <person name="Prescott H."/>
            <person name="Dolan L."/>
        </authorList>
    </citation>
    <scope>NUCLEOTIDE SEQUENCE [LARGE SCALE GENOMIC DNA]</scope>
    <source>
        <tissue evidence="1">Whole gametophyte</tissue>
    </source>
</reference>
<sequence>MDEKDEDWTASLMADLSLAHPSVGNFAAINFIKDCRIMPTQLEDWSPELANGGDNGDYVQAISTAVSSHLVMQMKVLTGLNPKVDGRELQNSDSTEKILQQEQLWKIQGGKFMQPTRETGPYCRQRLSFLFQPCHEGNPECV</sequence>
<accession>A0A176WM84</accession>
<keyword evidence="2" id="KW-1185">Reference proteome</keyword>
<dbReference type="AlphaFoldDB" id="A0A176WM84"/>
<name>A0A176WM84_MARPO</name>
<organism evidence="1 2">
    <name type="scientific">Marchantia polymorpha subsp. ruderalis</name>
    <dbReference type="NCBI Taxonomy" id="1480154"/>
    <lineage>
        <taxon>Eukaryota</taxon>
        <taxon>Viridiplantae</taxon>
        <taxon>Streptophyta</taxon>
        <taxon>Embryophyta</taxon>
        <taxon>Marchantiophyta</taxon>
        <taxon>Marchantiopsida</taxon>
        <taxon>Marchantiidae</taxon>
        <taxon>Marchantiales</taxon>
        <taxon>Marchantiaceae</taxon>
        <taxon>Marchantia</taxon>
    </lineage>
</organism>
<comment type="caution">
    <text evidence="1">The sequence shown here is derived from an EMBL/GenBank/DDBJ whole genome shotgun (WGS) entry which is preliminary data.</text>
</comment>
<protein>
    <submittedName>
        <fullName evidence="1">Uncharacterized protein</fullName>
    </submittedName>
</protein>
<dbReference type="Proteomes" id="UP000077202">
    <property type="component" value="Unassembled WGS sequence"/>
</dbReference>
<evidence type="ECO:0000313" key="1">
    <source>
        <dbReference type="EMBL" id="OAE33366.1"/>
    </source>
</evidence>